<evidence type="ECO:0000313" key="7">
    <source>
        <dbReference type="EMBL" id="CCC09987.1"/>
    </source>
</evidence>
<name>F7VWU6_SORMK</name>
<feature type="compositionally biased region" description="Basic and acidic residues" evidence="5">
    <location>
        <begin position="631"/>
        <end position="645"/>
    </location>
</feature>
<dbReference type="AlphaFoldDB" id="F7VWU6"/>
<dbReference type="PANTHER" id="PTHR10720">
    <property type="entry name" value="HEME OXYGENASE"/>
    <property type="match status" value="1"/>
</dbReference>
<dbReference type="PANTHER" id="PTHR10720:SF0">
    <property type="entry name" value="HEME OXYGENASE"/>
    <property type="match status" value="1"/>
</dbReference>
<feature type="region of interest" description="Disordered" evidence="5">
    <location>
        <begin position="700"/>
        <end position="721"/>
    </location>
</feature>
<dbReference type="STRING" id="771870.F7VWU6"/>
<protein>
    <submittedName>
        <fullName evidence="7">WGS project CABT00000000 data, contig 2.11</fullName>
    </submittedName>
</protein>
<dbReference type="InParanoid" id="F7VWU6"/>
<keyword evidence="6" id="KW-1133">Transmembrane helix</keyword>
<feature type="compositionally biased region" description="Basic and acidic residues" evidence="5">
    <location>
        <begin position="536"/>
        <end position="560"/>
    </location>
</feature>
<dbReference type="KEGG" id="smp:10809751"/>
<dbReference type="GO" id="GO:0046872">
    <property type="term" value="F:metal ion binding"/>
    <property type="evidence" value="ECO:0007669"/>
    <property type="project" value="UniProtKB-KW"/>
</dbReference>
<keyword evidence="8" id="KW-1185">Reference proteome</keyword>
<evidence type="ECO:0000256" key="2">
    <source>
        <dbReference type="ARBA" id="ARBA00022723"/>
    </source>
</evidence>
<dbReference type="Proteomes" id="UP000001881">
    <property type="component" value="Unassembled WGS sequence"/>
</dbReference>
<dbReference type="Pfam" id="PF01126">
    <property type="entry name" value="Heme_oxygenase"/>
    <property type="match status" value="1"/>
</dbReference>
<dbReference type="VEuPathDB" id="FungiDB:SMAC_02567"/>
<evidence type="ECO:0000313" key="8">
    <source>
        <dbReference type="Proteomes" id="UP000001881"/>
    </source>
</evidence>
<comment type="caution">
    <text evidence="7">The sequence shown here is derived from an EMBL/GenBank/DDBJ whole genome shotgun (WGS) entry which is preliminary data.</text>
</comment>
<evidence type="ECO:0000256" key="6">
    <source>
        <dbReference type="SAM" id="Phobius"/>
    </source>
</evidence>
<dbReference type="CDD" id="cd19165">
    <property type="entry name" value="HemeO"/>
    <property type="match status" value="1"/>
</dbReference>
<feature type="compositionally biased region" description="Low complexity" evidence="5">
    <location>
        <begin position="599"/>
        <end position="610"/>
    </location>
</feature>
<proteinExistence type="predicted"/>
<organism evidence="7 8">
    <name type="scientific">Sordaria macrospora (strain ATCC MYA-333 / DSM 997 / K(L3346) / K-hell)</name>
    <dbReference type="NCBI Taxonomy" id="771870"/>
    <lineage>
        <taxon>Eukaryota</taxon>
        <taxon>Fungi</taxon>
        <taxon>Dikarya</taxon>
        <taxon>Ascomycota</taxon>
        <taxon>Pezizomycotina</taxon>
        <taxon>Sordariomycetes</taxon>
        <taxon>Sordariomycetidae</taxon>
        <taxon>Sordariales</taxon>
        <taxon>Sordariaceae</taxon>
        <taxon>Sordaria</taxon>
    </lineage>
</organism>
<gene>
    <name evidence="7" type="ORF">SMAC_02567</name>
</gene>
<feature type="region of interest" description="Disordered" evidence="5">
    <location>
        <begin position="334"/>
        <end position="404"/>
    </location>
</feature>
<evidence type="ECO:0000256" key="3">
    <source>
        <dbReference type="ARBA" id="ARBA00023004"/>
    </source>
</evidence>
<keyword evidence="3" id="KW-0408">Iron</keyword>
<dbReference type="GO" id="GO:0004392">
    <property type="term" value="F:heme oxygenase (decyclizing) activity"/>
    <property type="evidence" value="ECO:0007669"/>
    <property type="project" value="InterPro"/>
</dbReference>
<feature type="compositionally biased region" description="Low complexity" evidence="5">
    <location>
        <begin position="504"/>
        <end position="514"/>
    </location>
</feature>
<feature type="region of interest" description="Disordered" evidence="5">
    <location>
        <begin position="434"/>
        <end position="685"/>
    </location>
</feature>
<dbReference type="InterPro" id="IPR002051">
    <property type="entry name" value="Haem_Oase"/>
</dbReference>
<evidence type="ECO:0000256" key="5">
    <source>
        <dbReference type="SAM" id="MobiDB-lite"/>
    </source>
</evidence>
<dbReference type="Gene3D" id="1.20.910.10">
    <property type="entry name" value="Heme oxygenase-like"/>
    <property type="match status" value="1"/>
</dbReference>
<sequence>MARSSPAPQYSHLGDQINAATRSVHTQLNSQIIRRLPLALPPAANTPSTYISGLLHVAPVYITFETLWYMILLSHKEQTKDFRKPSPYQGRSSSPQPLQEQDRFLLDPKTSHRVPFHDGDDAGLSQRPGTSERIFSILESLRLPGLMRADCLRADIRCLTGWSKEVVDEQIEVAAQNGNLKKFVTHIKQSVGESPHVLLAYAWVLYMALFSGGRIIRNSLEKAGPEFWKTKCDPIIPLNKACAFPDKSHAAAPMSERLRFFHFNTNQDGEDLKREFKRRLVEAEDLLTTSEKARIVHEAIHVFENMLALVSQLDHVFLEGTRDDSVLDINVTRPDREMETPSPSPGPLSFKPLEQGGKIRDSIVLSKERGVRTAPGMRHHRRSQSVSIDEPLDERGDRSSDVPSPYLVASLLRPMEQGGRLRDSIAVSRERGLRTAHYGSHSHSESTSIDENPESPISPEKPESLKLTTTHPASDPSSPSMPGPRSMLDPFTSSMNEQGTPAGSQPSSSSEISSLVTRNKSVRFKKPTTGGRSSKKVAESKDSESQDPNKEEAERRRMSSAEKVSPTSDHNPAGAVAIHIVDVEESDADDSSGSDKQMKQLQEQQQQQQQPRTEAPGEHGIISVIITDTAMMERVESNSDGRPLSDEESTSRSGTGGLLTTEHNDGDGDRPVLKRSPSSSSSRHKIKSWFSSHFTKVEKVEKKTEVEDTTHSDNSDKSWFSSHISKGEKKIEDTDHNTNSDKSLFSSHITKVEKEVEIKDTAAAGHDSSNDKSLFSSHLHVTKVEKKTEVEDIGHHGASEVRVTETITEAASASTSAGPSSALSLKSKMKNKLAHGQDKLKVKMDHAEEKLKRGTEKIKVKSKELSLLAIGPVRFMWKFVFVLGVLGAVWGVVSLRGMLGWTLLPVTMAARAAGWVLGGFRGAFAGAGFQGAGLGAGAGAGAGGGNV</sequence>
<feature type="transmembrane region" description="Helical" evidence="6">
    <location>
        <begin position="875"/>
        <end position="895"/>
    </location>
</feature>
<dbReference type="eggNOG" id="KOG4480">
    <property type="taxonomic scope" value="Eukaryota"/>
</dbReference>
<evidence type="ECO:0000256" key="1">
    <source>
        <dbReference type="ARBA" id="ARBA00022617"/>
    </source>
</evidence>
<keyword evidence="2" id="KW-0479">Metal-binding</keyword>
<evidence type="ECO:0000256" key="4">
    <source>
        <dbReference type="SAM" id="Coils"/>
    </source>
</evidence>
<dbReference type="OrthoDB" id="652091at2759"/>
<dbReference type="OMA" id="MDHAEEK"/>
<feature type="compositionally biased region" description="Acidic residues" evidence="5">
    <location>
        <begin position="583"/>
        <end position="592"/>
    </location>
</feature>
<dbReference type="SUPFAM" id="SSF48613">
    <property type="entry name" value="Heme oxygenase-like"/>
    <property type="match status" value="1"/>
</dbReference>
<dbReference type="EMBL" id="CABT02000011">
    <property type="protein sequence ID" value="CCC09987.1"/>
    <property type="molecule type" value="Genomic_DNA"/>
</dbReference>
<feature type="coiled-coil region" evidence="4">
    <location>
        <begin position="837"/>
        <end position="864"/>
    </location>
</feature>
<reference evidence="7 8" key="1">
    <citation type="journal article" date="2010" name="PLoS Genet.">
        <title>De novo assembly of a 40 Mb eukaryotic genome from short sequence reads: Sordaria macrospora, a model organism for fungal morphogenesis.</title>
        <authorList>
            <person name="Nowrousian M."/>
            <person name="Stajich J."/>
            <person name="Chu M."/>
            <person name="Engh I."/>
            <person name="Espagne E."/>
            <person name="Halliday K."/>
            <person name="Kamerewerd J."/>
            <person name="Kempken F."/>
            <person name="Knab B."/>
            <person name="Kuo H.C."/>
            <person name="Osiewacz H.D."/>
            <person name="Poeggeler S."/>
            <person name="Read N."/>
            <person name="Seiler S."/>
            <person name="Smith K."/>
            <person name="Zickler D."/>
            <person name="Kueck U."/>
            <person name="Freitag M."/>
        </authorList>
    </citation>
    <scope>NUCLEOTIDE SEQUENCE [LARGE SCALE GENOMIC DNA]</scope>
    <source>
        <strain evidence="8">ATCC MYA-333 / DSM 997 / K(L3346) / K-hell</strain>
        <tissue evidence="7">Mycelium</tissue>
    </source>
</reference>
<feature type="compositionally biased region" description="Basic and acidic residues" evidence="5">
    <location>
        <begin position="662"/>
        <end position="672"/>
    </location>
</feature>
<feature type="compositionally biased region" description="Low complexity" evidence="5">
    <location>
        <begin position="472"/>
        <end position="486"/>
    </location>
</feature>
<keyword evidence="6" id="KW-0472">Membrane</keyword>
<keyword evidence="6" id="KW-0812">Transmembrane</keyword>
<dbReference type="GO" id="GO:0006788">
    <property type="term" value="P:heme oxidation"/>
    <property type="evidence" value="ECO:0007669"/>
    <property type="project" value="InterPro"/>
</dbReference>
<keyword evidence="1" id="KW-0349">Heme</keyword>
<dbReference type="GeneID" id="10809751"/>
<accession>F7VWU6</accession>
<dbReference type="InterPro" id="IPR016053">
    <property type="entry name" value="Haem_Oase-like"/>
</dbReference>
<feature type="compositionally biased region" description="Polar residues" evidence="5">
    <location>
        <begin position="491"/>
        <end position="503"/>
    </location>
</feature>
<dbReference type="HOGENOM" id="CLU_310602_0_0_1"/>
<keyword evidence="4" id="KW-0175">Coiled coil</keyword>
<feature type="compositionally biased region" description="Basic and acidic residues" evidence="5">
    <location>
        <begin position="700"/>
        <end position="716"/>
    </location>
</feature>
<feature type="compositionally biased region" description="Basic and acidic residues" evidence="5">
    <location>
        <begin position="357"/>
        <end position="371"/>
    </location>
</feature>
<dbReference type="RefSeq" id="XP_003352132.1">
    <property type="nucleotide sequence ID" value="XM_003352084.1"/>
</dbReference>
<dbReference type="InterPro" id="IPR016084">
    <property type="entry name" value="Haem_Oase-like_multi-hlx"/>
</dbReference>